<protein>
    <recommendedName>
        <fullName evidence="9">MFS general substrate transporter</fullName>
    </recommendedName>
</protein>
<evidence type="ECO:0000256" key="3">
    <source>
        <dbReference type="ARBA" id="ARBA00022989"/>
    </source>
</evidence>
<evidence type="ECO:0000256" key="6">
    <source>
        <dbReference type="SAM" id="Phobius"/>
    </source>
</evidence>
<dbReference type="AlphaFoldDB" id="A0A9W4U743"/>
<proteinExistence type="predicted"/>
<evidence type="ECO:0000256" key="1">
    <source>
        <dbReference type="ARBA" id="ARBA00004141"/>
    </source>
</evidence>
<comment type="subcellular location">
    <subcellularLocation>
        <location evidence="1">Membrane</location>
        <topology evidence="1">Multi-pass membrane protein</topology>
    </subcellularLocation>
</comment>
<evidence type="ECO:0000313" key="8">
    <source>
        <dbReference type="Proteomes" id="UP001152607"/>
    </source>
</evidence>
<keyword evidence="3 6" id="KW-1133">Transmembrane helix</keyword>
<feature type="transmembrane region" description="Helical" evidence="6">
    <location>
        <begin position="140"/>
        <end position="162"/>
    </location>
</feature>
<reference evidence="7" key="1">
    <citation type="submission" date="2023-01" db="EMBL/GenBank/DDBJ databases">
        <authorList>
            <person name="Van Ghelder C."/>
            <person name="Rancurel C."/>
        </authorList>
    </citation>
    <scope>NUCLEOTIDE SEQUENCE</scope>
    <source>
        <strain evidence="7">CNCM I-4278</strain>
    </source>
</reference>
<comment type="caution">
    <text evidence="7">The sequence shown here is derived from an EMBL/GenBank/DDBJ whole genome shotgun (WGS) entry which is preliminary data.</text>
</comment>
<feature type="transmembrane region" description="Helical" evidence="6">
    <location>
        <begin position="169"/>
        <end position="187"/>
    </location>
</feature>
<dbReference type="Proteomes" id="UP001152607">
    <property type="component" value="Unassembled WGS sequence"/>
</dbReference>
<evidence type="ECO:0000313" key="7">
    <source>
        <dbReference type="EMBL" id="CAI6319802.1"/>
    </source>
</evidence>
<feature type="transmembrane region" description="Helical" evidence="6">
    <location>
        <begin position="193"/>
        <end position="215"/>
    </location>
</feature>
<feature type="transmembrane region" description="Helical" evidence="6">
    <location>
        <begin position="261"/>
        <end position="279"/>
    </location>
</feature>
<keyword evidence="8" id="KW-1185">Reference proteome</keyword>
<dbReference type="PANTHER" id="PTHR10924">
    <property type="entry name" value="MAJOR FACILITATOR SUPERFAMILY PROTEIN-RELATED"/>
    <property type="match status" value="1"/>
</dbReference>
<feature type="transmembrane region" description="Helical" evidence="6">
    <location>
        <begin position="102"/>
        <end position="120"/>
    </location>
</feature>
<keyword evidence="4 6" id="KW-0472">Membrane</keyword>
<dbReference type="Gene3D" id="1.20.1250.20">
    <property type="entry name" value="MFS general substrate transporter like domains"/>
    <property type="match status" value="1"/>
</dbReference>
<feature type="transmembrane region" description="Helical" evidence="6">
    <location>
        <begin position="441"/>
        <end position="460"/>
    </location>
</feature>
<accession>A0A9W4U743</accession>
<dbReference type="Pfam" id="PF07690">
    <property type="entry name" value="MFS_1"/>
    <property type="match status" value="1"/>
</dbReference>
<dbReference type="EMBL" id="CAOQHR010000002">
    <property type="protein sequence ID" value="CAI6319802.1"/>
    <property type="molecule type" value="Genomic_DNA"/>
</dbReference>
<feature type="transmembrane region" description="Helical" evidence="6">
    <location>
        <begin position="311"/>
        <end position="336"/>
    </location>
</feature>
<keyword evidence="2 6" id="KW-0812">Transmembrane</keyword>
<name>A0A9W4U743_9PLEO</name>
<dbReference type="OrthoDB" id="422206at2759"/>
<feature type="transmembrane region" description="Helical" evidence="6">
    <location>
        <begin position="491"/>
        <end position="511"/>
    </location>
</feature>
<dbReference type="GO" id="GO:0022857">
    <property type="term" value="F:transmembrane transporter activity"/>
    <property type="evidence" value="ECO:0007669"/>
    <property type="project" value="InterPro"/>
</dbReference>
<feature type="region of interest" description="Disordered" evidence="5">
    <location>
        <begin position="30"/>
        <end position="83"/>
    </location>
</feature>
<dbReference type="SUPFAM" id="SSF103473">
    <property type="entry name" value="MFS general substrate transporter"/>
    <property type="match status" value="1"/>
</dbReference>
<feature type="transmembrane region" description="Helical" evidence="6">
    <location>
        <begin position="348"/>
        <end position="368"/>
    </location>
</feature>
<feature type="transmembrane region" description="Helical" evidence="6">
    <location>
        <begin position="374"/>
        <end position="395"/>
    </location>
</feature>
<gene>
    <name evidence="7" type="ORF">PDIGIT_LOCUS3552</name>
</gene>
<evidence type="ECO:0000256" key="2">
    <source>
        <dbReference type="ARBA" id="ARBA00022692"/>
    </source>
</evidence>
<dbReference type="InterPro" id="IPR011701">
    <property type="entry name" value="MFS"/>
</dbReference>
<feature type="transmembrane region" description="Helical" evidence="6">
    <location>
        <begin position="402"/>
        <end position="421"/>
    </location>
</feature>
<evidence type="ECO:0000256" key="5">
    <source>
        <dbReference type="SAM" id="MobiDB-lite"/>
    </source>
</evidence>
<sequence length="539" mass="58080">MANLSHVNSEASNISKDGVQYHEEIMDDGDAHAQQRTVGGPSTGTQEVGSGGVDTPSTDANGVAQHGATGATNQERGSRWWNLRKKRNDRHHGHYKVYKRRWFGLTQLVLLNVVISWDWLTFAPVSTTAADYFKVSESAINWLSTSFMFAFLVATPVVIWTLNRNPKISIVFASVLVLLGNWIRYAGTRATGGHFGVVMFGQILTGLAQAFVLAAPTRYSDIWFTESGRVSATAIASLANPLGGALAQLINPFLGSSVPNLVLYVSIISTVATIPSFFIPRLPPTPPSASANIPRTPILPSIRAILRSPPAYVVALTFATYVGLFNAFSSLINQILYPYGYTEDEAGICGAVLIVVGLVSAAILSPVFDRTHAYVTGIKILCTLVSVSYLSLIWAPQTRSIAAPYVLSAITGAASFSVLPIALEYLVEITFPASPEVGSTIIWACGQLFGGIFIVIMNALKDQRPVDLKRVREMGRGQGGSSRPPGNMYNALVFQGVIAMVVLPFPLALGIKRLGLAHGRGRLEMDEQSIQGEEARAQE</sequence>
<organism evidence="7 8">
    <name type="scientific">Periconia digitata</name>
    <dbReference type="NCBI Taxonomy" id="1303443"/>
    <lineage>
        <taxon>Eukaryota</taxon>
        <taxon>Fungi</taxon>
        <taxon>Dikarya</taxon>
        <taxon>Ascomycota</taxon>
        <taxon>Pezizomycotina</taxon>
        <taxon>Dothideomycetes</taxon>
        <taxon>Pleosporomycetidae</taxon>
        <taxon>Pleosporales</taxon>
        <taxon>Massarineae</taxon>
        <taxon>Periconiaceae</taxon>
        <taxon>Periconia</taxon>
    </lineage>
</organism>
<dbReference type="InterPro" id="IPR036259">
    <property type="entry name" value="MFS_trans_sf"/>
</dbReference>
<evidence type="ECO:0008006" key="9">
    <source>
        <dbReference type="Google" id="ProtNLM"/>
    </source>
</evidence>
<evidence type="ECO:0000256" key="4">
    <source>
        <dbReference type="ARBA" id="ARBA00023136"/>
    </source>
</evidence>
<dbReference type="PANTHER" id="PTHR10924:SF6">
    <property type="entry name" value="SOLUTE CARRIER FAMILY 49 MEMBER A3"/>
    <property type="match status" value="1"/>
</dbReference>
<dbReference type="GO" id="GO:0016020">
    <property type="term" value="C:membrane"/>
    <property type="evidence" value="ECO:0007669"/>
    <property type="project" value="UniProtKB-SubCell"/>
</dbReference>
<dbReference type="InterPro" id="IPR049680">
    <property type="entry name" value="FLVCR1-2_SLC49-like"/>
</dbReference>